<proteinExistence type="predicted"/>
<comment type="caution">
    <text evidence="8">The sequence shown here is derived from an EMBL/GenBank/DDBJ whole genome shotgun (WGS) entry which is preliminary data.</text>
</comment>
<evidence type="ECO:0000256" key="6">
    <source>
        <dbReference type="ARBA" id="ARBA00023170"/>
    </source>
</evidence>
<evidence type="ECO:0000256" key="7">
    <source>
        <dbReference type="ARBA" id="ARBA00023180"/>
    </source>
</evidence>
<evidence type="ECO:0000256" key="1">
    <source>
        <dbReference type="ARBA" id="ARBA00004479"/>
    </source>
</evidence>
<name>A0AA88DKP1_FICCA</name>
<keyword evidence="2" id="KW-0812">Transmembrane</keyword>
<dbReference type="EMBL" id="BTGU01000067">
    <property type="protein sequence ID" value="GMN56934.1"/>
    <property type="molecule type" value="Genomic_DNA"/>
</dbReference>
<dbReference type="Pfam" id="PF13855">
    <property type="entry name" value="LRR_8"/>
    <property type="match status" value="1"/>
</dbReference>
<evidence type="ECO:0000256" key="2">
    <source>
        <dbReference type="ARBA" id="ARBA00022692"/>
    </source>
</evidence>
<dbReference type="GO" id="GO:0016020">
    <property type="term" value="C:membrane"/>
    <property type="evidence" value="ECO:0007669"/>
    <property type="project" value="UniProtKB-SubCell"/>
</dbReference>
<dbReference type="InterPro" id="IPR001611">
    <property type="entry name" value="Leu-rich_rpt"/>
</dbReference>
<keyword evidence="3" id="KW-0732">Signal</keyword>
<reference evidence="8" key="1">
    <citation type="submission" date="2023-07" db="EMBL/GenBank/DDBJ databases">
        <title>draft genome sequence of fig (Ficus carica).</title>
        <authorList>
            <person name="Takahashi T."/>
            <person name="Nishimura K."/>
        </authorList>
    </citation>
    <scope>NUCLEOTIDE SEQUENCE</scope>
</reference>
<dbReference type="PANTHER" id="PTHR48061:SF46">
    <property type="entry name" value="LEUCINE-RICH REPEAT-CONTAINING N-TERMINAL PLANT-TYPE DOMAIN-CONTAINING PROTEIN"/>
    <property type="match status" value="1"/>
</dbReference>
<dbReference type="InterPro" id="IPR046956">
    <property type="entry name" value="RLP23-like"/>
</dbReference>
<dbReference type="Gene3D" id="3.80.10.10">
    <property type="entry name" value="Ribonuclease Inhibitor"/>
    <property type="match status" value="1"/>
</dbReference>
<evidence type="ECO:0000313" key="8">
    <source>
        <dbReference type="EMBL" id="GMN56934.1"/>
    </source>
</evidence>
<dbReference type="PANTHER" id="PTHR48061">
    <property type="entry name" value="LEUCINE-RICH REPEAT RECEPTOR PROTEIN KINASE EMS1-LIKE-RELATED"/>
    <property type="match status" value="1"/>
</dbReference>
<evidence type="ECO:0000256" key="3">
    <source>
        <dbReference type="ARBA" id="ARBA00022729"/>
    </source>
</evidence>
<evidence type="ECO:0000313" key="9">
    <source>
        <dbReference type="Proteomes" id="UP001187192"/>
    </source>
</evidence>
<dbReference type="InterPro" id="IPR032675">
    <property type="entry name" value="LRR_dom_sf"/>
</dbReference>
<dbReference type="Proteomes" id="UP001187192">
    <property type="component" value="Unassembled WGS sequence"/>
</dbReference>
<comment type="subcellular location">
    <subcellularLocation>
        <location evidence="1">Membrane</location>
        <topology evidence="1">Single-pass type I membrane protein</topology>
    </subcellularLocation>
</comment>
<keyword evidence="9" id="KW-1185">Reference proteome</keyword>
<organism evidence="8 9">
    <name type="scientific">Ficus carica</name>
    <name type="common">Common fig</name>
    <dbReference type="NCBI Taxonomy" id="3494"/>
    <lineage>
        <taxon>Eukaryota</taxon>
        <taxon>Viridiplantae</taxon>
        <taxon>Streptophyta</taxon>
        <taxon>Embryophyta</taxon>
        <taxon>Tracheophyta</taxon>
        <taxon>Spermatophyta</taxon>
        <taxon>Magnoliopsida</taxon>
        <taxon>eudicotyledons</taxon>
        <taxon>Gunneridae</taxon>
        <taxon>Pentapetalae</taxon>
        <taxon>rosids</taxon>
        <taxon>fabids</taxon>
        <taxon>Rosales</taxon>
        <taxon>Moraceae</taxon>
        <taxon>Ficeae</taxon>
        <taxon>Ficus</taxon>
    </lineage>
</organism>
<evidence type="ECO:0000256" key="4">
    <source>
        <dbReference type="ARBA" id="ARBA00022989"/>
    </source>
</evidence>
<keyword evidence="7" id="KW-0325">Glycoprotein</keyword>
<keyword evidence="6" id="KW-0675">Receptor</keyword>
<dbReference type="SUPFAM" id="SSF52058">
    <property type="entry name" value="L domain-like"/>
    <property type="match status" value="1"/>
</dbReference>
<keyword evidence="5" id="KW-0472">Membrane</keyword>
<sequence>MTSLRVVDLSHNNLSGITPQCLGDLSTSLEVVDLRMNKLHGPIPATFAKGNRLRYINLNGNELEGPLPRSLEHCRYLEVLDVGNNQLRDSFPDWLESLLQLQEKTKDDEVLVIISSPCTLLLDLQFSSLLFICFCCASMPSR</sequence>
<dbReference type="AlphaFoldDB" id="A0AA88DKP1"/>
<dbReference type="Pfam" id="PF00560">
    <property type="entry name" value="LRR_1"/>
    <property type="match status" value="1"/>
</dbReference>
<evidence type="ECO:0000256" key="5">
    <source>
        <dbReference type="ARBA" id="ARBA00023136"/>
    </source>
</evidence>
<keyword evidence="4" id="KW-1133">Transmembrane helix</keyword>
<protein>
    <submittedName>
        <fullName evidence="8">Uncharacterized protein</fullName>
    </submittedName>
</protein>
<gene>
    <name evidence="8" type="ORF">TIFTF001_026046</name>
</gene>
<accession>A0AA88DKP1</accession>